<evidence type="ECO:0000313" key="4">
    <source>
        <dbReference type="EMBL" id="MFH8252114.1"/>
    </source>
</evidence>
<sequence length="347" mass="37776">MSETLIAPSAPRRDVTLDVLRVIGIAAVVVAHVWWMTDWAHAYIFSWNMPLFFFLTGYLWKTRPFPSMVKRRSEMLLVPYAFWLVVWSVIVVAVTHEFTVRFIVGQVIGGRYMAGKPFWAFWFSTALFVLVIAYWVVAKLPLWAQWIVGIALVIPAYVVPDAVRTVPFGAAIGLACMVFLLAGRTVRRFEGALSVLARVVIGAVAVAASFVLFGLGLVQPVDLKLVQFGTPVIGVALAIAIVTGGMWVLRGVVTALSLHSAPTLSLLAESTFMVTLTHAGILWALDPLELAPIAQFAIALAVPWSAALVVRHTRASRLLTGMPQRPARPMRERVGTGTTTTAAGEAG</sequence>
<gene>
    <name evidence="4" type="ORF">ACH3VR_17245</name>
</gene>
<keyword evidence="4" id="KW-0012">Acyltransferase</keyword>
<dbReference type="InterPro" id="IPR002656">
    <property type="entry name" value="Acyl_transf_3_dom"/>
</dbReference>
<evidence type="ECO:0000256" key="1">
    <source>
        <dbReference type="SAM" id="MobiDB-lite"/>
    </source>
</evidence>
<dbReference type="GO" id="GO:0016746">
    <property type="term" value="F:acyltransferase activity"/>
    <property type="evidence" value="ECO:0007669"/>
    <property type="project" value="UniProtKB-KW"/>
</dbReference>
<feature type="transmembrane region" description="Helical" evidence="2">
    <location>
        <begin position="195"/>
        <end position="216"/>
    </location>
</feature>
<comment type="caution">
    <text evidence="4">The sequence shown here is derived from an EMBL/GenBank/DDBJ whole genome shotgun (WGS) entry which is preliminary data.</text>
</comment>
<feature type="transmembrane region" description="Helical" evidence="2">
    <location>
        <begin position="228"/>
        <end position="249"/>
    </location>
</feature>
<feature type="region of interest" description="Disordered" evidence="1">
    <location>
        <begin position="327"/>
        <end position="347"/>
    </location>
</feature>
<keyword evidence="4" id="KW-0808">Transferase</keyword>
<feature type="transmembrane region" description="Helical" evidence="2">
    <location>
        <begin position="80"/>
        <end position="98"/>
    </location>
</feature>
<feature type="compositionally biased region" description="Low complexity" evidence="1">
    <location>
        <begin position="335"/>
        <end position="347"/>
    </location>
</feature>
<accession>A0ABW7QB42</accession>
<proteinExistence type="predicted"/>
<dbReference type="Proteomes" id="UP001610861">
    <property type="component" value="Unassembled WGS sequence"/>
</dbReference>
<feature type="domain" description="Acyltransferase 3" evidence="3">
    <location>
        <begin position="17"/>
        <end position="294"/>
    </location>
</feature>
<evidence type="ECO:0000313" key="5">
    <source>
        <dbReference type="Proteomes" id="UP001610861"/>
    </source>
</evidence>
<keyword evidence="5" id="KW-1185">Reference proteome</keyword>
<dbReference type="PANTHER" id="PTHR37312:SF1">
    <property type="entry name" value="MEMBRANE-BOUND ACYLTRANSFERASE YKRP-RELATED"/>
    <property type="match status" value="1"/>
</dbReference>
<feature type="transmembrane region" description="Helical" evidence="2">
    <location>
        <begin position="118"/>
        <end position="137"/>
    </location>
</feature>
<evidence type="ECO:0000259" key="3">
    <source>
        <dbReference type="Pfam" id="PF01757"/>
    </source>
</evidence>
<dbReference type="Pfam" id="PF01757">
    <property type="entry name" value="Acyl_transf_3"/>
    <property type="match status" value="1"/>
</dbReference>
<dbReference type="EMBL" id="JBIQWL010000007">
    <property type="protein sequence ID" value="MFH8252114.1"/>
    <property type="molecule type" value="Genomic_DNA"/>
</dbReference>
<feature type="transmembrane region" description="Helical" evidence="2">
    <location>
        <begin position="290"/>
        <end position="310"/>
    </location>
</feature>
<reference evidence="4 5" key="1">
    <citation type="submission" date="2024-09" db="EMBL/GenBank/DDBJ databases">
        <authorList>
            <person name="Pan X."/>
        </authorList>
    </citation>
    <scope>NUCLEOTIDE SEQUENCE [LARGE SCALE GENOMIC DNA]</scope>
    <source>
        <strain evidence="4 5">B2969</strain>
    </source>
</reference>
<name>A0ABW7QB42_9MICO</name>
<dbReference type="PANTHER" id="PTHR37312">
    <property type="entry name" value="MEMBRANE-BOUND ACYLTRANSFERASE YKRP-RELATED"/>
    <property type="match status" value="1"/>
</dbReference>
<protein>
    <submittedName>
        <fullName evidence="4">Acyltransferase family protein</fullName>
    </submittedName>
</protein>
<dbReference type="RefSeq" id="WP_397557560.1">
    <property type="nucleotide sequence ID" value="NZ_JBIQWL010000007.1"/>
</dbReference>
<dbReference type="InterPro" id="IPR052734">
    <property type="entry name" value="Nod_factor_acetyltransferase"/>
</dbReference>
<keyword evidence="2" id="KW-0472">Membrane</keyword>
<organism evidence="4 5">
    <name type="scientific">Microbacterium alkaliflavum</name>
    <dbReference type="NCBI Taxonomy" id="3248839"/>
    <lineage>
        <taxon>Bacteria</taxon>
        <taxon>Bacillati</taxon>
        <taxon>Actinomycetota</taxon>
        <taxon>Actinomycetes</taxon>
        <taxon>Micrococcales</taxon>
        <taxon>Microbacteriaceae</taxon>
        <taxon>Microbacterium</taxon>
    </lineage>
</organism>
<evidence type="ECO:0000256" key="2">
    <source>
        <dbReference type="SAM" id="Phobius"/>
    </source>
</evidence>
<keyword evidence="2" id="KW-1133">Transmembrane helix</keyword>
<feature type="transmembrane region" description="Helical" evidence="2">
    <location>
        <begin position="42"/>
        <end position="60"/>
    </location>
</feature>
<keyword evidence="2" id="KW-0812">Transmembrane</keyword>
<feature type="transmembrane region" description="Helical" evidence="2">
    <location>
        <begin position="142"/>
        <end position="159"/>
    </location>
</feature>
<feature type="transmembrane region" description="Helical" evidence="2">
    <location>
        <begin position="261"/>
        <end position="284"/>
    </location>
</feature>
<feature type="transmembrane region" description="Helical" evidence="2">
    <location>
        <begin position="19"/>
        <end position="36"/>
    </location>
</feature>
<feature type="transmembrane region" description="Helical" evidence="2">
    <location>
        <begin position="165"/>
        <end position="183"/>
    </location>
</feature>